<keyword evidence="9" id="KW-1185">Reference proteome</keyword>
<dbReference type="SUPFAM" id="SSF47384">
    <property type="entry name" value="Homodimeric domain of signal transducing histidine kinase"/>
    <property type="match status" value="1"/>
</dbReference>
<proteinExistence type="predicted"/>
<dbReference type="SUPFAM" id="SSF55874">
    <property type="entry name" value="ATPase domain of HSP90 chaperone/DNA topoisomerase II/histidine kinase"/>
    <property type="match status" value="1"/>
</dbReference>
<dbReference type="CDD" id="cd00082">
    <property type="entry name" value="HisKA"/>
    <property type="match status" value="1"/>
</dbReference>
<keyword evidence="4" id="KW-0808">Transferase</keyword>
<dbReference type="Gene3D" id="1.10.287.130">
    <property type="match status" value="1"/>
</dbReference>
<dbReference type="InterPro" id="IPR003594">
    <property type="entry name" value="HATPase_dom"/>
</dbReference>
<evidence type="ECO:0000313" key="9">
    <source>
        <dbReference type="Proteomes" id="UP000600139"/>
    </source>
</evidence>
<dbReference type="GO" id="GO:0000155">
    <property type="term" value="F:phosphorelay sensor kinase activity"/>
    <property type="evidence" value="ECO:0007669"/>
    <property type="project" value="InterPro"/>
</dbReference>
<comment type="caution">
    <text evidence="8">The sequence shown here is derived from an EMBL/GenBank/DDBJ whole genome shotgun (WGS) entry which is preliminary data.</text>
</comment>
<keyword evidence="5" id="KW-0418">Kinase</keyword>
<dbReference type="InterPro" id="IPR003661">
    <property type="entry name" value="HisK_dim/P_dom"/>
</dbReference>
<dbReference type="PANTHER" id="PTHR43711">
    <property type="entry name" value="TWO-COMPONENT HISTIDINE KINASE"/>
    <property type="match status" value="1"/>
</dbReference>
<evidence type="ECO:0000259" key="7">
    <source>
        <dbReference type="PROSITE" id="PS50109"/>
    </source>
</evidence>
<gene>
    <name evidence="8" type="ORF">JIN84_03825</name>
</gene>
<evidence type="ECO:0000256" key="4">
    <source>
        <dbReference type="ARBA" id="ARBA00022679"/>
    </source>
</evidence>
<dbReference type="SMART" id="SM00388">
    <property type="entry name" value="HisKA"/>
    <property type="match status" value="1"/>
</dbReference>
<dbReference type="PROSITE" id="PS50109">
    <property type="entry name" value="HIS_KIN"/>
    <property type="match status" value="1"/>
</dbReference>
<reference evidence="8" key="1">
    <citation type="submission" date="2021-01" db="EMBL/GenBank/DDBJ databases">
        <title>Modified the classification status of verrucomicrobia.</title>
        <authorList>
            <person name="Feng X."/>
        </authorList>
    </citation>
    <scope>NUCLEOTIDE SEQUENCE</scope>
    <source>
        <strain evidence="8">JCM 18052</strain>
    </source>
</reference>
<dbReference type="AlphaFoldDB" id="A0A934R1F8"/>
<dbReference type="PRINTS" id="PR00344">
    <property type="entry name" value="BCTRLSENSOR"/>
</dbReference>
<dbReference type="CDD" id="cd00075">
    <property type="entry name" value="HATPase"/>
    <property type="match status" value="1"/>
</dbReference>
<dbReference type="InterPro" id="IPR005467">
    <property type="entry name" value="His_kinase_dom"/>
</dbReference>
<dbReference type="InterPro" id="IPR036097">
    <property type="entry name" value="HisK_dim/P_sf"/>
</dbReference>
<dbReference type="InterPro" id="IPR004358">
    <property type="entry name" value="Sig_transdc_His_kin-like_C"/>
</dbReference>
<feature type="domain" description="Histidine kinase" evidence="7">
    <location>
        <begin position="287"/>
        <end position="503"/>
    </location>
</feature>
<sequence length="507" mass="55501">MRQATPPWIGTLLVSTLAAALVAGTGFVLSRRIERVAEKPPGNRVDDAFRETARRIDALDGMWQSALEAEARRLLETNTREVESTVVGVVQCSWLNPGFSDPSRAHRLMDGSEPRIRPILDRFAKGEPGEWIFSANEVINGSGWIETPGHPLSWRQGNGRTSVILQLDPQEAVGIVRSDLARQVNVNLPNDEPGTLTWTDPGGDVFLSTGKPAPGATPDEILRHVSRFGDWTLRRHYPVKVVTSYRPPVLAGSFTLAALLLAGGAAVISWQRKATRLAEQRVSFVNRVSHELRTPLTNLLLNTDLALDSLTGDHEGIRRRLGLIREETARLSRIVDNVQTFARGERGKHEIHTAPCDVEKLANGLWENFAPLFARKSIHCGFDFQLSRKVTVDQDALSQILSNLLSNVEKYAGESAKARVAISEEAGHLVVEVEDDGPGIPADARTRIFLPFERAGSRVNEGATGTGLGLSISRDLARQMGGRLELLCTSQGAKFRLVLPLGERSGA</sequence>
<evidence type="ECO:0000256" key="3">
    <source>
        <dbReference type="ARBA" id="ARBA00022553"/>
    </source>
</evidence>
<dbReference type="Pfam" id="PF02518">
    <property type="entry name" value="HATPase_c"/>
    <property type="match status" value="1"/>
</dbReference>
<protein>
    <recommendedName>
        <fullName evidence="2">histidine kinase</fullName>
        <ecNumber evidence="2">2.7.13.3</ecNumber>
    </recommendedName>
</protein>
<name>A0A934R1F8_9BACT</name>
<dbReference type="PANTHER" id="PTHR43711:SF1">
    <property type="entry name" value="HISTIDINE KINASE 1"/>
    <property type="match status" value="1"/>
</dbReference>
<evidence type="ECO:0000256" key="1">
    <source>
        <dbReference type="ARBA" id="ARBA00000085"/>
    </source>
</evidence>
<keyword evidence="3" id="KW-0597">Phosphoprotein</keyword>
<accession>A0A934R1F8</accession>
<dbReference type="EC" id="2.7.13.3" evidence="2"/>
<evidence type="ECO:0000313" key="8">
    <source>
        <dbReference type="EMBL" id="MBK1814727.1"/>
    </source>
</evidence>
<dbReference type="SMART" id="SM00387">
    <property type="entry name" value="HATPase_c"/>
    <property type="match status" value="1"/>
</dbReference>
<dbReference type="InterPro" id="IPR050736">
    <property type="entry name" value="Sensor_HK_Regulatory"/>
</dbReference>
<dbReference type="Pfam" id="PF00512">
    <property type="entry name" value="HisKA"/>
    <property type="match status" value="1"/>
</dbReference>
<evidence type="ECO:0000256" key="2">
    <source>
        <dbReference type="ARBA" id="ARBA00012438"/>
    </source>
</evidence>
<dbReference type="Proteomes" id="UP000600139">
    <property type="component" value="Unassembled WGS sequence"/>
</dbReference>
<evidence type="ECO:0000256" key="6">
    <source>
        <dbReference type="ARBA" id="ARBA00023012"/>
    </source>
</evidence>
<keyword evidence="6" id="KW-0902">Two-component regulatory system</keyword>
<dbReference type="RefSeq" id="WP_200349680.1">
    <property type="nucleotide sequence ID" value="NZ_BAABHZ010000010.1"/>
</dbReference>
<dbReference type="Gene3D" id="3.30.565.10">
    <property type="entry name" value="Histidine kinase-like ATPase, C-terminal domain"/>
    <property type="match status" value="1"/>
</dbReference>
<dbReference type="InterPro" id="IPR036890">
    <property type="entry name" value="HATPase_C_sf"/>
</dbReference>
<comment type="catalytic activity">
    <reaction evidence="1">
        <text>ATP + protein L-histidine = ADP + protein N-phospho-L-histidine.</text>
        <dbReference type="EC" id="2.7.13.3"/>
    </reaction>
</comment>
<evidence type="ECO:0000256" key="5">
    <source>
        <dbReference type="ARBA" id="ARBA00022777"/>
    </source>
</evidence>
<dbReference type="EMBL" id="JAENIK010000004">
    <property type="protein sequence ID" value="MBK1814727.1"/>
    <property type="molecule type" value="Genomic_DNA"/>
</dbReference>
<organism evidence="8 9">
    <name type="scientific">Luteolibacter yonseiensis</name>
    <dbReference type="NCBI Taxonomy" id="1144680"/>
    <lineage>
        <taxon>Bacteria</taxon>
        <taxon>Pseudomonadati</taxon>
        <taxon>Verrucomicrobiota</taxon>
        <taxon>Verrucomicrobiia</taxon>
        <taxon>Verrucomicrobiales</taxon>
        <taxon>Verrucomicrobiaceae</taxon>
        <taxon>Luteolibacter</taxon>
    </lineage>
</organism>